<feature type="compositionally biased region" description="Basic and acidic residues" evidence="2">
    <location>
        <begin position="272"/>
        <end position="321"/>
    </location>
</feature>
<evidence type="ECO:0000313" key="5">
    <source>
        <dbReference type="Proteomes" id="UP000594364"/>
    </source>
</evidence>
<feature type="compositionally biased region" description="Polar residues" evidence="2">
    <location>
        <begin position="846"/>
        <end position="858"/>
    </location>
</feature>
<dbReference type="PANTHER" id="PTHR13275">
    <property type="entry name" value="YL-1 PROTEIN TRANSCRIPTION FACTOR-LIKE 1"/>
    <property type="match status" value="1"/>
</dbReference>
<keyword evidence="5" id="KW-1185">Reference proteome</keyword>
<dbReference type="AlphaFoldDB" id="A0A7S9KNA4"/>
<feature type="region of interest" description="Disordered" evidence="2">
    <location>
        <begin position="357"/>
        <end position="447"/>
    </location>
</feature>
<dbReference type="InterPro" id="IPR013272">
    <property type="entry name" value="Vps72/YL1_C"/>
</dbReference>
<protein>
    <recommendedName>
        <fullName evidence="3">Vps72/YL1 C-terminal domain-containing protein</fullName>
    </recommendedName>
</protein>
<feature type="compositionally biased region" description="Basic residues" evidence="2">
    <location>
        <begin position="179"/>
        <end position="189"/>
    </location>
</feature>
<feature type="region of interest" description="Disordered" evidence="2">
    <location>
        <begin position="60"/>
        <end position="120"/>
    </location>
</feature>
<dbReference type="PANTHER" id="PTHR13275:SF4">
    <property type="entry name" value="VACUOLAR PROTEIN SORTING-ASSOCIATED PROTEIN 72 HOMOLOG"/>
    <property type="match status" value="1"/>
</dbReference>
<feature type="compositionally biased region" description="Acidic residues" evidence="2">
    <location>
        <begin position="136"/>
        <end position="147"/>
    </location>
</feature>
<feature type="compositionally biased region" description="Polar residues" evidence="2">
    <location>
        <begin position="434"/>
        <end position="445"/>
    </location>
</feature>
<reference evidence="4 5" key="1">
    <citation type="journal article" date="2018" name="PLoS Genet.">
        <title>Repeat elements organise 3D genome structure and mediate transcription in the filamentous fungus Epichloe festucae.</title>
        <authorList>
            <person name="Winter D.J."/>
            <person name="Ganley A.R.D."/>
            <person name="Young C.A."/>
            <person name="Liachko I."/>
            <person name="Schardl C.L."/>
            <person name="Dupont P.Y."/>
            <person name="Berry D."/>
            <person name="Ram A."/>
            <person name="Scott B."/>
            <person name="Cox M.P."/>
        </authorList>
    </citation>
    <scope>NUCLEOTIDE SEQUENCE [LARGE SCALE GENOMIC DNA]</scope>
    <source>
        <strain evidence="4 5">Fl1</strain>
    </source>
</reference>
<sequence length="858" mass="93257">MSVEWRDQIEILVAPLAEHVVLARPSNSYINIQQKCIYGLIITTTPPARTDVSFIPEDLNTMETDSKTSDRDTSQLSDPLSDLDSLSDSDSPVQQTEWLATTRKRRSTAGNRMKSILTNEEPDSDLELLFAEDENDQGFSDVGEDGSDVQMDSSSDDEDDDNANAEELEGEKELERQAKAKRAAQRKRKAQEAIPAKFRKKVRIDPATTTSPAPAPPPPPPKKKSERMSWLPSTADLPTRASSRKTTRISKEQLHLQMAEREARRLKQVAQMEKKAARLEAMKKPPMTQEERLAEASNVEKRNSKSLNRWEEAERQREEERKAKLAALNQRTLKGPVITFWSGKGQWDDLELRSLRPYVTEVEEKPKKKKEKADKGGGKMRGKNKYSDGAKDSQEKGVASGESRQTDAMNSNATEKVLTQGSNDCKSMADMEPSITSGTDNTNERGFTMERKYSDVAQSGGALVLSERASVAESHGNPWENAKEIKTSAEKVGEGAEQSTESTTPDVPPADNVLAKAVLPGSPSKPSQTTAAPIASPPSATATPSMPASGLAAPPPPPPIRSSLVAPSSLSRPHEPRPSGVLAPVLAPPPGMDMNESSSAAEAPKWNVRAPPTISLSDPSLGLQSVPPVSSKMMASMGTDTKEVPPDANAQPLPRETLAPTSKDVSPRDSEAPAAPPEVPRDMNATRNGIIYQNFNEIALRDKSIQTQILFGRKMTRLAKPTAPSICVITNNPARYRDPKTGLPFYNMYAYRELQRLYHGDYKWSRLLGAWVGSGRQAAKGVPERFVNPSAGRPKPVAAAAASTDGEGMKREPQLNKATDAGHPTGASEANLSSTPPDARPGEQIAQASQNVPQVAAQ</sequence>
<comment type="similarity">
    <text evidence="1">Belongs to the VPS72/YL1 family.</text>
</comment>
<evidence type="ECO:0000313" key="4">
    <source>
        <dbReference type="EMBL" id="QPG95718.1"/>
    </source>
</evidence>
<dbReference type="SMART" id="SM00993">
    <property type="entry name" value="YL1_C"/>
    <property type="match status" value="1"/>
</dbReference>
<feature type="compositionally biased region" description="Basic and acidic residues" evidence="2">
    <location>
        <begin position="362"/>
        <end position="377"/>
    </location>
</feature>
<name>A0A7S9KNA4_EPIFF</name>
<feature type="region of interest" description="Disordered" evidence="2">
    <location>
        <begin position="467"/>
        <end position="684"/>
    </location>
</feature>
<proteinExistence type="inferred from homology"/>
<dbReference type="EMBL" id="CP031386">
    <property type="protein sequence ID" value="QPG95718.1"/>
    <property type="molecule type" value="Genomic_DNA"/>
</dbReference>
<evidence type="ECO:0000256" key="2">
    <source>
        <dbReference type="SAM" id="MobiDB-lite"/>
    </source>
</evidence>
<accession>A0A7S9KNA4</accession>
<feature type="region of interest" description="Disordered" evidence="2">
    <location>
        <begin position="785"/>
        <end position="858"/>
    </location>
</feature>
<dbReference type="InterPro" id="IPR046757">
    <property type="entry name" value="YL1_N"/>
</dbReference>
<gene>
    <name evidence="4" type="ORF">C2857_001799</name>
</gene>
<evidence type="ECO:0000259" key="3">
    <source>
        <dbReference type="SMART" id="SM00993"/>
    </source>
</evidence>
<dbReference type="Pfam" id="PF08265">
    <property type="entry name" value="YL1_C"/>
    <property type="match status" value="1"/>
</dbReference>
<evidence type="ECO:0000256" key="1">
    <source>
        <dbReference type="ARBA" id="ARBA00006832"/>
    </source>
</evidence>
<feature type="compositionally biased region" description="Basic and acidic residues" evidence="2">
    <location>
        <begin position="249"/>
        <end position="265"/>
    </location>
</feature>
<feature type="domain" description="Vps72/YL1 C-terminal" evidence="3">
    <location>
        <begin position="725"/>
        <end position="754"/>
    </location>
</feature>
<feature type="compositionally biased region" description="Basic and acidic residues" evidence="2">
    <location>
        <begin position="481"/>
        <end position="494"/>
    </location>
</feature>
<feature type="compositionally biased region" description="Basic and acidic residues" evidence="2">
    <location>
        <begin position="64"/>
        <end position="73"/>
    </location>
</feature>
<dbReference type="Pfam" id="PF05764">
    <property type="entry name" value="YL1"/>
    <property type="match status" value="1"/>
</dbReference>
<feature type="compositionally biased region" description="Basic and acidic residues" evidence="2">
    <location>
        <begin position="385"/>
        <end position="395"/>
    </location>
</feature>
<feature type="region of interest" description="Disordered" evidence="2">
    <location>
        <begin position="136"/>
        <end position="321"/>
    </location>
</feature>
<feature type="compositionally biased region" description="Polar residues" evidence="2">
    <location>
        <begin position="402"/>
        <end position="425"/>
    </location>
</feature>
<feature type="compositionally biased region" description="Low complexity" evidence="2">
    <location>
        <begin position="76"/>
        <end position="92"/>
    </location>
</feature>
<dbReference type="GO" id="GO:0005634">
    <property type="term" value="C:nucleus"/>
    <property type="evidence" value="ECO:0007669"/>
    <property type="project" value="TreeGrafter"/>
</dbReference>
<feature type="compositionally biased region" description="Low complexity" evidence="2">
    <location>
        <begin position="526"/>
        <end position="552"/>
    </location>
</feature>
<organism evidence="4 5">
    <name type="scientific">Epichloe festucae (strain Fl1)</name>
    <dbReference type="NCBI Taxonomy" id="877507"/>
    <lineage>
        <taxon>Eukaryota</taxon>
        <taxon>Fungi</taxon>
        <taxon>Dikarya</taxon>
        <taxon>Ascomycota</taxon>
        <taxon>Pezizomycotina</taxon>
        <taxon>Sordariomycetes</taxon>
        <taxon>Hypocreomycetidae</taxon>
        <taxon>Hypocreales</taxon>
        <taxon>Clavicipitaceae</taxon>
        <taxon>Epichloe</taxon>
    </lineage>
</organism>
<feature type="compositionally biased region" description="Acidic residues" evidence="2">
    <location>
        <begin position="154"/>
        <end position="170"/>
    </location>
</feature>
<dbReference type="OrthoDB" id="3942062at2759"/>
<dbReference type="Proteomes" id="UP000594364">
    <property type="component" value="Chromosome 2"/>
</dbReference>